<feature type="repeat" description="PPR" evidence="3">
    <location>
        <begin position="399"/>
        <end position="433"/>
    </location>
</feature>
<dbReference type="InterPro" id="IPR002885">
    <property type="entry name" value="PPR_rpt"/>
</dbReference>
<sequence>MAVRALTNTSPTSPRSALVSSITSLLRNLNPQKANPSDLSFAPLNQFSCALDPSLVIEVIKKQTNPYHALFFFNWASNPAPNPNGYSHTHHCYLAIIDLLLSHSLFSTASSLLIQSNRLSDFMIAKFIKAHGDRADIRAAIDWLHRAKVIENGRCLFSYNAILGVLVRTNRIHFAESLYNQIVKEGVVKPDVSTYTTMIRGYCKMGMIENAKKVFDEMGCEPNLITYNTMIFGYCKKGDMESARRILGYMMDSKDCLPDTVTYTTLIDGYCKKGELDDAAKFMDEMEKQGCEPNMLTYNALVHGLCLSGKVDEAKRMMTRMRLNGVKDNIATHTSILRGLCIVGKLDEAIQHIKEMVRIGIKLDVKSYGVVVNEYCERGKPDEAISLLKEMRSKGLNPSVSSFNAVFRILVENGELEKAVHLLKQMPEMGCSPNFVSYNTVIHGLCGRRGRMQEVQKLIRHMVQNGHELDATVCSLMVKGYCEDANVNRAVQVFYEALDKHYIINLESFSVLIKELCRKGQFHEADIIVEEMCRRCNVIDIDSYRKVMDDFLCLYSGKTSETTFIGNKMETTNPS</sequence>
<dbReference type="NCBIfam" id="TIGR00756">
    <property type="entry name" value="PPR"/>
    <property type="match status" value="7"/>
</dbReference>
<dbReference type="GeneID" id="112491957"/>
<feature type="repeat" description="PPR" evidence="3">
    <location>
        <begin position="505"/>
        <end position="535"/>
    </location>
</feature>
<reference evidence="5" key="1">
    <citation type="submission" date="2025-08" db="UniProtKB">
        <authorList>
            <consortium name="RefSeq"/>
        </authorList>
    </citation>
    <scope>IDENTIFICATION</scope>
    <source>
        <tissue evidence="5">Seedling</tissue>
    </source>
</reference>
<feature type="repeat" description="PPR" evidence="3">
    <location>
        <begin position="191"/>
        <end position="221"/>
    </location>
</feature>
<dbReference type="PROSITE" id="PS51375">
    <property type="entry name" value="PPR"/>
    <property type="match status" value="9"/>
</dbReference>
<dbReference type="PANTHER" id="PTHR47939:SF13">
    <property type="entry name" value="OS03G0201400 PROTEIN"/>
    <property type="match status" value="1"/>
</dbReference>
<dbReference type="SUPFAM" id="SSF81901">
    <property type="entry name" value="HCP-like"/>
    <property type="match status" value="1"/>
</dbReference>
<feature type="repeat" description="PPR" evidence="3">
    <location>
        <begin position="294"/>
        <end position="328"/>
    </location>
</feature>
<feature type="repeat" description="PPR" evidence="3">
    <location>
        <begin position="364"/>
        <end position="398"/>
    </location>
</feature>
<dbReference type="Proteomes" id="UP001652623">
    <property type="component" value="Chromosome 5"/>
</dbReference>
<feature type="repeat" description="PPR" evidence="3">
    <location>
        <begin position="434"/>
        <end position="469"/>
    </location>
</feature>
<evidence type="ECO:0000313" key="4">
    <source>
        <dbReference type="Proteomes" id="UP001652623"/>
    </source>
</evidence>
<keyword evidence="4" id="KW-1185">Reference proteome</keyword>
<keyword evidence="2" id="KW-0677">Repeat</keyword>
<feature type="repeat" description="PPR" evidence="3">
    <location>
        <begin position="329"/>
        <end position="363"/>
    </location>
</feature>
<dbReference type="Gene3D" id="1.25.40.10">
    <property type="entry name" value="Tetratricopeptide repeat domain"/>
    <property type="match status" value="5"/>
</dbReference>
<dbReference type="InterPro" id="IPR011990">
    <property type="entry name" value="TPR-like_helical_dom_sf"/>
</dbReference>
<accession>A0ABM3ILB3</accession>
<protein>
    <submittedName>
        <fullName evidence="5">Pentatricopeptide repeat-containing protein At4g11690</fullName>
    </submittedName>
</protein>
<dbReference type="InterPro" id="IPR050667">
    <property type="entry name" value="PPR-containing_protein"/>
</dbReference>
<dbReference type="Pfam" id="PF13041">
    <property type="entry name" value="PPR_2"/>
    <property type="match status" value="4"/>
</dbReference>
<comment type="similarity">
    <text evidence="1">Belongs to the PPR family. P subfamily.</text>
</comment>
<evidence type="ECO:0000313" key="5">
    <source>
        <dbReference type="RefSeq" id="XP_048330967.2"/>
    </source>
</evidence>
<dbReference type="Pfam" id="PF01535">
    <property type="entry name" value="PPR"/>
    <property type="match status" value="2"/>
</dbReference>
<evidence type="ECO:0000256" key="2">
    <source>
        <dbReference type="ARBA" id="ARBA00022737"/>
    </source>
</evidence>
<evidence type="ECO:0000256" key="3">
    <source>
        <dbReference type="PROSITE-ProRule" id="PRU00708"/>
    </source>
</evidence>
<name>A0ABM3ILB3_ZIZJJ</name>
<proteinExistence type="inferred from homology"/>
<gene>
    <name evidence="5" type="primary">LOC112491957</name>
</gene>
<feature type="repeat" description="PPR" evidence="3">
    <location>
        <begin position="223"/>
        <end position="258"/>
    </location>
</feature>
<organism evidence="4 5">
    <name type="scientific">Ziziphus jujuba</name>
    <name type="common">Chinese jujube</name>
    <name type="synonym">Ziziphus sativa</name>
    <dbReference type="NCBI Taxonomy" id="326968"/>
    <lineage>
        <taxon>Eukaryota</taxon>
        <taxon>Viridiplantae</taxon>
        <taxon>Streptophyta</taxon>
        <taxon>Embryophyta</taxon>
        <taxon>Tracheophyta</taxon>
        <taxon>Spermatophyta</taxon>
        <taxon>Magnoliopsida</taxon>
        <taxon>eudicotyledons</taxon>
        <taxon>Gunneridae</taxon>
        <taxon>Pentapetalae</taxon>
        <taxon>rosids</taxon>
        <taxon>fabids</taxon>
        <taxon>Rosales</taxon>
        <taxon>Rhamnaceae</taxon>
        <taxon>Paliureae</taxon>
        <taxon>Ziziphus</taxon>
    </lineage>
</organism>
<evidence type="ECO:0000256" key="1">
    <source>
        <dbReference type="ARBA" id="ARBA00007626"/>
    </source>
</evidence>
<dbReference type="RefSeq" id="XP_048330967.2">
    <property type="nucleotide sequence ID" value="XM_048475010.2"/>
</dbReference>
<feature type="repeat" description="PPR" evidence="3">
    <location>
        <begin position="259"/>
        <end position="293"/>
    </location>
</feature>
<dbReference type="PANTHER" id="PTHR47939">
    <property type="entry name" value="MEMBRANE-ASSOCIATED SALT-INDUCIBLE PROTEIN-LIKE"/>
    <property type="match status" value="1"/>
</dbReference>